<dbReference type="EMBL" id="CAIF01000236">
    <property type="protein sequence ID" value="CCH46276.1"/>
    <property type="molecule type" value="Genomic_DNA"/>
</dbReference>
<dbReference type="HOGENOM" id="CLU_1103504_0_0_1"/>
<dbReference type="PROSITE" id="PS00463">
    <property type="entry name" value="ZN2_CY6_FUNGAL_1"/>
    <property type="match status" value="1"/>
</dbReference>
<dbReference type="AlphaFoldDB" id="K0KT16"/>
<dbReference type="GO" id="GO:0005634">
    <property type="term" value="C:nucleus"/>
    <property type="evidence" value="ECO:0007669"/>
    <property type="project" value="TreeGrafter"/>
</dbReference>
<keyword evidence="4" id="KW-0238">DNA-binding</keyword>
<evidence type="ECO:0000313" key="9">
    <source>
        <dbReference type="EMBL" id="CCH46276.1"/>
    </source>
</evidence>
<organism evidence="9 10">
    <name type="scientific">Wickerhamomyces ciferrii (strain ATCC 14091 / BCRC 22168 / CBS 111 / JCM 3599 / NBRC 0793 / NRRL Y-1031 F-60-10)</name>
    <name type="common">Yeast</name>
    <name type="synonym">Pichia ciferrii</name>
    <dbReference type="NCBI Taxonomy" id="1206466"/>
    <lineage>
        <taxon>Eukaryota</taxon>
        <taxon>Fungi</taxon>
        <taxon>Dikarya</taxon>
        <taxon>Ascomycota</taxon>
        <taxon>Saccharomycotina</taxon>
        <taxon>Saccharomycetes</taxon>
        <taxon>Phaffomycetales</taxon>
        <taxon>Wickerhamomycetaceae</taxon>
        <taxon>Wickerhamomyces</taxon>
    </lineage>
</organism>
<sequence>MALSKENNNIIPKDVKKRLYKSRKQRPCDNCRKRKSCCIIEDGIPCKLCKMFNKSCTFEKGPVYTTTKLPSKKALKQQKQQQLQQQSLIQSFKTQAGISSASSLNFQPLIDNQHISIQSQTPTYHQSHIANSSTPETPSLYNEQRSNSAGSEISNDVHNFPTPINDSIDMYLNSHGINLDIDALAATSLSQEQYPQQTFNQQSVHEHTCQGHDEGLEELWDMPFDLDMNLDALNFQAGFFDNLNIDFEQLMG</sequence>
<feature type="domain" description="Zn(2)-C6 fungal-type" evidence="8">
    <location>
        <begin position="27"/>
        <end position="56"/>
    </location>
</feature>
<reference evidence="9 10" key="1">
    <citation type="journal article" date="2012" name="Eukaryot. Cell">
        <title>Draft genome sequence of Wickerhamomyces ciferrii NRRL Y-1031 F-60-10.</title>
        <authorList>
            <person name="Schneider J."/>
            <person name="Andrea H."/>
            <person name="Blom J."/>
            <person name="Jaenicke S."/>
            <person name="Ruckert C."/>
            <person name="Schorsch C."/>
            <person name="Szczepanowski R."/>
            <person name="Farwick M."/>
            <person name="Goesmann A."/>
            <person name="Puhler A."/>
            <person name="Schaffer S."/>
            <person name="Tauch A."/>
            <person name="Kohler T."/>
            <person name="Brinkrolf K."/>
        </authorList>
    </citation>
    <scope>NUCLEOTIDE SEQUENCE [LARGE SCALE GENOMIC DNA]</scope>
    <source>
        <strain evidence="10">ATCC 14091 / BCRC 22168 / CBS 111 / JCM 3599 / NBRC 0793 / NRRL Y-1031 F-60-10</strain>
    </source>
</reference>
<dbReference type="CDD" id="cd00067">
    <property type="entry name" value="GAL4"/>
    <property type="match status" value="1"/>
</dbReference>
<dbReference type="PANTHER" id="PTHR31668">
    <property type="entry name" value="GLUCOSE TRANSPORT TRANSCRIPTION REGULATOR RGT1-RELATED-RELATED"/>
    <property type="match status" value="1"/>
</dbReference>
<dbReference type="InterPro" id="IPR001138">
    <property type="entry name" value="Zn2Cys6_DnaBD"/>
</dbReference>
<protein>
    <recommendedName>
        <fullName evidence="8">Zn(2)-C6 fungal-type domain-containing protein</fullName>
    </recommendedName>
</protein>
<feature type="region of interest" description="Disordered" evidence="7">
    <location>
        <begin position="127"/>
        <end position="156"/>
    </location>
</feature>
<evidence type="ECO:0000256" key="2">
    <source>
        <dbReference type="ARBA" id="ARBA00022833"/>
    </source>
</evidence>
<evidence type="ECO:0000256" key="7">
    <source>
        <dbReference type="SAM" id="MobiDB-lite"/>
    </source>
</evidence>
<keyword evidence="10" id="KW-1185">Reference proteome</keyword>
<dbReference type="InParanoid" id="K0KT16"/>
<keyword evidence="3" id="KW-0805">Transcription regulation</keyword>
<evidence type="ECO:0000256" key="5">
    <source>
        <dbReference type="ARBA" id="ARBA00023163"/>
    </source>
</evidence>
<evidence type="ECO:0000256" key="4">
    <source>
        <dbReference type="ARBA" id="ARBA00023125"/>
    </source>
</evidence>
<keyword evidence="1" id="KW-0479">Metal-binding</keyword>
<dbReference type="PANTHER" id="PTHR31668:SF4">
    <property type="entry name" value="TRANSCRIPTIONAL ACTIVATOR PROTEIN DAL81"/>
    <property type="match status" value="1"/>
</dbReference>
<evidence type="ECO:0000256" key="3">
    <source>
        <dbReference type="ARBA" id="ARBA00023015"/>
    </source>
</evidence>
<dbReference type="STRING" id="1206466.K0KT16"/>
<dbReference type="Proteomes" id="UP000009328">
    <property type="component" value="Unassembled WGS sequence"/>
</dbReference>
<evidence type="ECO:0000313" key="10">
    <source>
        <dbReference type="Proteomes" id="UP000009328"/>
    </source>
</evidence>
<keyword evidence="2" id="KW-0862">Zinc</keyword>
<keyword evidence="6" id="KW-0539">Nucleus</keyword>
<accession>K0KT16</accession>
<dbReference type="GO" id="GO:0003677">
    <property type="term" value="F:DNA binding"/>
    <property type="evidence" value="ECO:0007669"/>
    <property type="project" value="UniProtKB-KW"/>
</dbReference>
<name>K0KT16_WICCF</name>
<dbReference type="GO" id="GO:0008270">
    <property type="term" value="F:zinc ion binding"/>
    <property type="evidence" value="ECO:0007669"/>
    <property type="project" value="InterPro"/>
</dbReference>
<keyword evidence="5" id="KW-0804">Transcription</keyword>
<dbReference type="InterPro" id="IPR050797">
    <property type="entry name" value="Carb_Metab_Trans_Reg"/>
</dbReference>
<evidence type="ECO:0000256" key="6">
    <source>
        <dbReference type="ARBA" id="ARBA00023242"/>
    </source>
</evidence>
<proteinExistence type="predicted"/>
<evidence type="ECO:0000259" key="8">
    <source>
        <dbReference type="PROSITE" id="PS00463"/>
    </source>
</evidence>
<dbReference type="GO" id="GO:0001080">
    <property type="term" value="P:nitrogen catabolite activation of transcription from RNA polymerase II promoter"/>
    <property type="evidence" value="ECO:0007669"/>
    <property type="project" value="TreeGrafter"/>
</dbReference>
<evidence type="ECO:0000256" key="1">
    <source>
        <dbReference type="ARBA" id="ARBA00022723"/>
    </source>
</evidence>
<gene>
    <name evidence="9" type="ORF">BN7_5868</name>
</gene>
<dbReference type="GO" id="GO:0000981">
    <property type="term" value="F:DNA-binding transcription factor activity, RNA polymerase II-specific"/>
    <property type="evidence" value="ECO:0007669"/>
    <property type="project" value="InterPro"/>
</dbReference>
<comment type="caution">
    <text evidence="9">The sequence shown here is derived from an EMBL/GenBank/DDBJ whole genome shotgun (WGS) entry which is preliminary data.</text>
</comment>